<evidence type="ECO:0000256" key="2">
    <source>
        <dbReference type="ARBA" id="ARBA00005407"/>
    </source>
</evidence>
<proteinExistence type="inferred from homology"/>
<dbReference type="InterPro" id="IPR007042">
    <property type="entry name" value="SERRATE/Ars2_C"/>
</dbReference>
<dbReference type="EMBL" id="CAUYUJ010017884">
    <property type="protein sequence ID" value="CAK0878802.1"/>
    <property type="molecule type" value="Genomic_DNA"/>
</dbReference>
<keyword evidence="3" id="KW-0539">Nucleus</keyword>
<reference evidence="7" key="1">
    <citation type="submission" date="2023-10" db="EMBL/GenBank/DDBJ databases">
        <authorList>
            <person name="Chen Y."/>
            <person name="Shah S."/>
            <person name="Dougan E. K."/>
            <person name="Thang M."/>
            <person name="Chan C."/>
        </authorList>
    </citation>
    <scope>NUCLEOTIDE SEQUENCE [LARGE SCALE GENOMIC DNA]</scope>
</reference>
<evidence type="ECO:0000313" key="8">
    <source>
        <dbReference type="Proteomes" id="UP001189429"/>
    </source>
</evidence>
<dbReference type="PANTHER" id="PTHR13165:SF0">
    <property type="entry name" value="SERRATE RNA EFFECTOR MOLECULE HOMOLOG"/>
    <property type="match status" value="1"/>
</dbReference>
<evidence type="ECO:0000256" key="4">
    <source>
        <dbReference type="PROSITE-ProRule" id="PRU00042"/>
    </source>
</evidence>
<feature type="compositionally biased region" description="Low complexity" evidence="5">
    <location>
        <begin position="357"/>
        <end position="394"/>
    </location>
</feature>
<evidence type="ECO:0000256" key="1">
    <source>
        <dbReference type="ARBA" id="ARBA00004123"/>
    </source>
</evidence>
<accession>A0ABN9VYP0</accession>
<feature type="compositionally biased region" description="Basic and acidic residues" evidence="5">
    <location>
        <begin position="310"/>
        <end position="322"/>
    </location>
</feature>
<gene>
    <name evidence="7" type="ORF">PCOR1329_LOCUS62433</name>
</gene>
<keyword evidence="4" id="KW-0479">Metal-binding</keyword>
<name>A0ABN9VYP0_9DINO</name>
<keyword evidence="4" id="KW-0862">Zinc</keyword>
<keyword evidence="8" id="KW-1185">Reference proteome</keyword>
<comment type="subcellular location">
    <subcellularLocation>
        <location evidence="1">Nucleus</location>
    </subcellularLocation>
</comment>
<dbReference type="InterPro" id="IPR039727">
    <property type="entry name" value="SE/Ars2"/>
</dbReference>
<protein>
    <recommendedName>
        <fullName evidence="6">C2H2-type domain-containing protein</fullName>
    </recommendedName>
</protein>
<comment type="similarity">
    <text evidence="2">Belongs to the ARS2 family.</text>
</comment>
<organism evidence="7 8">
    <name type="scientific">Prorocentrum cordatum</name>
    <dbReference type="NCBI Taxonomy" id="2364126"/>
    <lineage>
        <taxon>Eukaryota</taxon>
        <taxon>Sar</taxon>
        <taxon>Alveolata</taxon>
        <taxon>Dinophyceae</taxon>
        <taxon>Prorocentrales</taxon>
        <taxon>Prorocentraceae</taxon>
        <taxon>Prorocentrum</taxon>
    </lineage>
</organism>
<dbReference type="SMART" id="SM01173">
    <property type="entry name" value="DUF4187"/>
    <property type="match status" value="1"/>
</dbReference>
<evidence type="ECO:0000256" key="5">
    <source>
        <dbReference type="SAM" id="MobiDB-lite"/>
    </source>
</evidence>
<dbReference type="PROSITE" id="PS00028">
    <property type="entry name" value="ZINC_FINGER_C2H2_1"/>
    <property type="match status" value="1"/>
</dbReference>
<feature type="region of interest" description="Disordered" evidence="5">
    <location>
        <begin position="254"/>
        <end position="278"/>
    </location>
</feature>
<dbReference type="InterPro" id="IPR013087">
    <property type="entry name" value="Znf_C2H2_type"/>
</dbReference>
<feature type="compositionally biased region" description="Basic residues" evidence="5">
    <location>
        <begin position="323"/>
        <end position="356"/>
    </location>
</feature>
<feature type="domain" description="C2H2-type" evidence="6">
    <location>
        <begin position="782"/>
        <end position="806"/>
    </location>
</feature>
<keyword evidence="4" id="KW-0863">Zinc-finger</keyword>
<dbReference type="Pfam" id="PF04959">
    <property type="entry name" value="ARS2"/>
    <property type="match status" value="1"/>
</dbReference>
<dbReference type="PROSITE" id="PS50157">
    <property type="entry name" value="ZINC_FINGER_C2H2_2"/>
    <property type="match status" value="1"/>
</dbReference>
<evidence type="ECO:0000256" key="3">
    <source>
        <dbReference type="ARBA" id="ARBA00023242"/>
    </source>
</evidence>
<evidence type="ECO:0000259" key="6">
    <source>
        <dbReference type="PROSITE" id="PS50157"/>
    </source>
</evidence>
<sequence length="836" mass="90142">MSAPPAPRGAAAGREECWRGGRTPQRCCVRADLACWAEASARARCCGNQSLPWWHGGRVGGPARFVLWFVRERPACVTSPHLRPAACCGGTAEAASSCWGGAFTKERCCGHAALPARGDPQCWNGIYSYQRCCATPAGPADDESCWGPPGEQGGFTPERCCGTAAPASGGSGRNWTALHALAARCAYGRPGRLAWCAGRWPAALGRGTAALGDAHARGAALSLARSALGAPALAVAVLLLACCALLDAAAAAAGPPRTWRERGPDPRDTNDPRREDRKAVRVGDRVFFESRVPCWLGFHCRRAVCVFTHPDGRRVDGDESPQRRKSWSPRRPRSSPKRPRRSPRRQRARSRSRSARRWAAPGSRASAPARRASSSSSSASSPSASPASSRSSSQSGGGPAGGASPAAPEAGSFREFVRTLEDSTTPEDAVAEWKKHQEKLKLKERLAQEALVEQGLEKVKGTSLFFDSYHPLAAVRIYDLRVRCAQRRAELFVKSVQENLYDGLHLSTAAPGTGAREGATCLTAGHMKAPHFAFDPDVNGLVFSEVPPRTSIWAIRTALERCPGFLHFYCSEPAPKSLAREVRASFATVDDAQAALSVQSDSELAGAFLKTSRLSPASSLSALVAPPEMSLPDRICKDEALSAQAVRLLDELAGVPSSVTDALLSTGVSQESGGLQAKLDLQVLYLRRVHHFCFYAAEWCSSEWDLFRNCGAVMLRDALPNDATGVTPGPWTDAHEQRLAFFLTTAQLVQPAAMSEADRVKLDKTIAETVEKKTEKISEGKYKCVDCGKLFRGPDFVQKHLRKAHTDIFEAIKQDIYQEAACEAFRKNPIRASGFQ</sequence>
<dbReference type="InterPro" id="IPR025239">
    <property type="entry name" value="DUF4187"/>
</dbReference>
<dbReference type="PANTHER" id="PTHR13165">
    <property type="entry name" value="ARSENITE-RESISTANCE PROTEIN 2"/>
    <property type="match status" value="1"/>
</dbReference>
<feature type="region of interest" description="Disordered" evidence="5">
    <location>
        <begin position="310"/>
        <end position="409"/>
    </location>
</feature>
<comment type="caution">
    <text evidence="7">The sequence shown here is derived from an EMBL/GenBank/DDBJ whole genome shotgun (WGS) entry which is preliminary data.</text>
</comment>
<feature type="compositionally biased region" description="Basic and acidic residues" evidence="5">
    <location>
        <begin position="258"/>
        <end position="278"/>
    </location>
</feature>
<evidence type="ECO:0000313" key="7">
    <source>
        <dbReference type="EMBL" id="CAK0878802.1"/>
    </source>
</evidence>
<dbReference type="Proteomes" id="UP001189429">
    <property type="component" value="Unassembled WGS sequence"/>
</dbReference>